<dbReference type="InterPro" id="IPR041522">
    <property type="entry name" value="CdaR_GGDEF"/>
</dbReference>
<dbReference type="Pfam" id="PF17853">
    <property type="entry name" value="GGDEF_2"/>
    <property type="match status" value="1"/>
</dbReference>
<feature type="domain" description="PucR C-terminal helix-turn-helix" evidence="3">
    <location>
        <begin position="379"/>
        <end position="432"/>
    </location>
</feature>
<evidence type="ECO:0000256" key="1">
    <source>
        <dbReference type="ARBA" id="ARBA00006754"/>
    </source>
</evidence>
<organism evidence="5 6">
    <name type="scientific">Bifidobacterium breve</name>
    <dbReference type="NCBI Taxonomy" id="1685"/>
    <lineage>
        <taxon>Bacteria</taxon>
        <taxon>Bacillati</taxon>
        <taxon>Actinomycetota</taxon>
        <taxon>Actinomycetes</taxon>
        <taxon>Bifidobacteriales</taxon>
        <taxon>Bifidobacteriaceae</taxon>
        <taxon>Bifidobacterium</taxon>
    </lineage>
</organism>
<dbReference type="Pfam" id="PF05651">
    <property type="entry name" value="Diacid_rec"/>
    <property type="match status" value="1"/>
</dbReference>
<dbReference type="Pfam" id="PF13556">
    <property type="entry name" value="HTH_30"/>
    <property type="match status" value="1"/>
</dbReference>
<evidence type="ECO:0000259" key="3">
    <source>
        <dbReference type="Pfam" id="PF13556"/>
    </source>
</evidence>
<sequence length="444" mass="50024">MEETIKKIYLYGHDLCNTHYSWKTRASQYSTERTSVFASHAIMLHRTFRILPRTDEDVMDIDPRIAQTIVENIKGIIRHDINFFDARGKMIASTDATRIGTFHDAARLAAERKRTMAVDGDNQFIGARNGINAPVMFGDSVVAVIGITGQRHEVEPFGIMITKMTEILIRENVEQITRFDQRMMMTNLINLLVSQHNDENLVSYLSSTLGVDLSIPRCIVLGRCTNADADHTKRDALLNALDKCFPSGSESIFRTSARGFCILFAITDQVGSMGQLDEHHMGVLSDLQKEISHVLGRPISIGIGSMETSANQYWRSYRQATAAVEWLRFTHGARVEEYSNIGLGMLLPAMQQSISEQFVQNIFAGLDDQRIDAFQTAFNAYTRYNGSVSRAADSLFIHKNTLQNHLNAIAEQTGYNPRKLDDHTVLELAFLIRNYRSFTGEDPS</sequence>
<comment type="similarity">
    <text evidence="1">Belongs to the CdaR family.</text>
</comment>
<reference evidence="5" key="1">
    <citation type="submission" date="2023-02" db="EMBL/GenBank/DDBJ databases">
        <authorList>
            <person name="Whidbey C."/>
        </authorList>
    </citation>
    <scope>NUCLEOTIDE SEQUENCE</scope>
    <source>
        <strain evidence="5">VSI11</strain>
    </source>
</reference>
<dbReference type="PANTHER" id="PTHR33744:SF15">
    <property type="entry name" value="CARBOHYDRATE DIACID REGULATOR"/>
    <property type="match status" value="1"/>
</dbReference>
<dbReference type="InterPro" id="IPR008599">
    <property type="entry name" value="Diacid_rec"/>
</dbReference>
<evidence type="ECO:0000259" key="4">
    <source>
        <dbReference type="Pfam" id="PF17853"/>
    </source>
</evidence>
<dbReference type="EMBL" id="CP118083">
    <property type="protein sequence ID" value="WEB54136.1"/>
    <property type="molecule type" value="Genomic_DNA"/>
</dbReference>
<feature type="domain" description="Putative sugar diacid recognition" evidence="2">
    <location>
        <begin position="61"/>
        <end position="189"/>
    </location>
</feature>
<dbReference type="InterPro" id="IPR025736">
    <property type="entry name" value="PucR_C-HTH_dom"/>
</dbReference>
<accession>A0AAX3NGK2</accession>
<dbReference type="Gene3D" id="1.10.10.2840">
    <property type="entry name" value="PucR C-terminal helix-turn-helix domain"/>
    <property type="match status" value="1"/>
</dbReference>
<protein>
    <submittedName>
        <fullName evidence="5">Sugar diacid recognition domain-containing protein</fullName>
    </submittedName>
</protein>
<evidence type="ECO:0000313" key="5">
    <source>
        <dbReference type="EMBL" id="WEB54136.1"/>
    </source>
</evidence>
<dbReference type="PANTHER" id="PTHR33744">
    <property type="entry name" value="CARBOHYDRATE DIACID REGULATOR"/>
    <property type="match status" value="1"/>
</dbReference>
<gene>
    <name evidence="5" type="ORF">PUW55_07960</name>
</gene>
<feature type="domain" description="CdaR GGDEF-like" evidence="4">
    <location>
        <begin position="198"/>
        <end position="324"/>
    </location>
</feature>
<evidence type="ECO:0000313" key="6">
    <source>
        <dbReference type="Proteomes" id="UP001219009"/>
    </source>
</evidence>
<dbReference type="AlphaFoldDB" id="A0AAX3NGK2"/>
<dbReference type="RefSeq" id="WP_274982537.1">
    <property type="nucleotide sequence ID" value="NZ_CP118083.1"/>
</dbReference>
<proteinExistence type="inferred from homology"/>
<dbReference type="InterPro" id="IPR051448">
    <property type="entry name" value="CdaR-like_regulators"/>
</dbReference>
<dbReference type="InterPro" id="IPR042070">
    <property type="entry name" value="PucR_C-HTH_sf"/>
</dbReference>
<dbReference type="Proteomes" id="UP001219009">
    <property type="component" value="Chromosome"/>
</dbReference>
<name>A0AAX3NGK2_BIFBR</name>
<evidence type="ECO:0000259" key="2">
    <source>
        <dbReference type="Pfam" id="PF05651"/>
    </source>
</evidence>